<protein>
    <submittedName>
        <fullName evidence="1">Uncharacterized protein</fullName>
    </submittedName>
</protein>
<dbReference type="Proteomes" id="UP001320706">
    <property type="component" value="Unassembled WGS sequence"/>
</dbReference>
<dbReference type="EMBL" id="JAMKPW020000006">
    <property type="protein sequence ID" value="KAK8217336.1"/>
    <property type="molecule type" value="Genomic_DNA"/>
</dbReference>
<gene>
    <name evidence="1" type="ORF">M8818_001589</name>
</gene>
<evidence type="ECO:0000313" key="1">
    <source>
        <dbReference type="EMBL" id="KAK8217336.1"/>
    </source>
</evidence>
<accession>A0ACC3SPL5</accession>
<sequence length="1077" mass="117510">MEREHASFAVATVDFHQGSNANVGKGNASWLLQTTKTNSSERSRIDVLCSTPARTKPHPQRRPTTVHPAATGLPSNDPMSASPPATTPAPPASSTAPVAGKARSKSRTRKQQRKNETASGLVERRKRELANANANATNAQKDTGLKERGRAKAAAAVEDSTQELDADKENTEAEVDTEQKEPPEVAMDEPKPEEEVPTVSVEAEKEGGRTDTEDEKDGDTFEDATSTAVTPMTENPPEELPHQHTDAVEAPETAESNDASEEKAEKEDVKENTEEKISTEVTPQAKEQTPEAPATIDTTVDRTVAAHDSEESPGGSRAQLDGAVDEKTLPDLPGHARTATLESIPNFPPPVPARGDSLASPMKGLSGDLPPLSFPPPPIPPEKPLASPPIPATRKVSSPFGWFSRARKAAPSPERQPNPRRTTAGSMASLGSNADAGHGEDRGRSVSPSRPNRSSLKDRFQILRSQEEHTERTSEEEQTHARTGSVASPTREQGMSLAPPPAQRTLSMSAIPSSPNTKLPPGTASGMSVGPTDHDGPVNWDLWQTLVYEGPAAVARTSGQELNHAIANGIPQPLRGVVWQVLAQSKDKDLESIYRELVAVGTDKEGRPNVPRTNSSGPLNGLHEKESTTSSASSVHSEASTPATSNMTGSPKVETAGADPTVKYPPPGDTRTNVKDDPAALQKLEKTIRRDLGARTSYSKYLMSAGLQDGLFNVCKAYALYDSEVGYAQGMNFIAMPLLFNMPEEEAFTLFCRLMSSKYNLRSLFTAEMPGLHLHLYQFERLLEAFEPALYCHLHRRGVTPTLYATQWFLTLFAYRFPLQLVLRIYDLIFSEGLSAILKFGIVLMQKNAQTLLTMRDMSQLTTYLKERLFDVYIDKSPSASSLLESGFFGSAGGVDREVYHADDLVRDACAVNFTPETLAAYAAEFEEKTRAEKDREAELESLRSANAALLSRVKVLEDRAQQHDAEHVGIASELVRTKVENEALQDANEGLNTQVRELKSMVDRQPAEVEERLREEMERIMTRNIEVQNENRALEEASEEVERELVATKMGFAQLNAEYDALKQKLANVQAMLNGA</sequence>
<reference evidence="1" key="1">
    <citation type="submission" date="2024-02" db="EMBL/GenBank/DDBJ databases">
        <title>Metagenome Assembled Genome of Zalaria obscura JY119.</title>
        <authorList>
            <person name="Vighnesh L."/>
            <person name="Jagadeeshwari U."/>
            <person name="Venkata Ramana C."/>
            <person name="Sasikala C."/>
        </authorList>
    </citation>
    <scope>NUCLEOTIDE SEQUENCE</scope>
    <source>
        <strain evidence="1">JY119</strain>
    </source>
</reference>
<comment type="caution">
    <text evidence="1">The sequence shown here is derived from an EMBL/GenBank/DDBJ whole genome shotgun (WGS) entry which is preliminary data.</text>
</comment>
<proteinExistence type="predicted"/>
<organism evidence="1 2">
    <name type="scientific">Zalaria obscura</name>
    <dbReference type="NCBI Taxonomy" id="2024903"/>
    <lineage>
        <taxon>Eukaryota</taxon>
        <taxon>Fungi</taxon>
        <taxon>Dikarya</taxon>
        <taxon>Ascomycota</taxon>
        <taxon>Pezizomycotina</taxon>
        <taxon>Dothideomycetes</taxon>
        <taxon>Dothideomycetidae</taxon>
        <taxon>Dothideales</taxon>
        <taxon>Zalariaceae</taxon>
        <taxon>Zalaria</taxon>
    </lineage>
</organism>
<evidence type="ECO:0000313" key="2">
    <source>
        <dbReference type="Proteomes" id="UP001320706"/>
    </source>
</evidence>
<keyword evidence="2" id="KW-1185">Reference proteome</keyword>
<name>A0ACC3SPL5_9PEZI</name>